<organism evidence="2">
    <name type="scientific">marine sediment metagenome</name>
    <dbReference type="NCBI Taxonomy" id="412755"/>
    <lineage>
        <taxon>unclassified sequences</taxon>
        <taxon>metagenomes</taxon>
        <taxon>ecological metagenomes</taxon>
    </lineage>
</organism>
<dbReference type="Gene3D" id="3.20.20.240">
    <property type="entry name" value="Methylmalonyl-CoA mutase"/>
    <property type="match status" value="1"/>
</dbReference>
<proteinExistence type="predicted"/>
<reference evidence="2" key="1">
    <citation type="journal article" date="2014" name="Front. Microbiol.">
        <title>High frequency of phylogenetically diverse reductive dehalogenase-homologous genes in deep subseafloor sedimentary metagenomes.</title>
        <authorList>
            <person name="Kawai M."/>
            <person name="Futagami T."/>
            <person name="Toyoda A."/>
            <person name="Takaki Y."/>
            <person name="Nishi S."/>
            <person name="Hori S."/>
            <person name="Arai W."/>
            <person name="Tsubouchi T."/>
            <person name="Morono Y."/>
            <person name="Uchiyama I."/>
            <person name="Ito T."/>
            <person name="Fujiyama A."/>
            <person name="Inagaki F."/>
            <person name="Takami H."/>
        </authorList>
    </citation>
    <scope>NUCLEOTIDE SEQUENCE</scope>
    <source>
        <strain evidence="2">Expedition CK06-06</strain>
    </source>
</reference>
<dbReference type="Pfam" id="PF01642">
    <property type="entry name" value="MM_CoA_mutase"/>
    <property type="match status" value="1"/>
</dbReference>
<feature type="domain" description="Methylmalonyl-CoA mutase alpha/beta chain catalytic" evidence="1">
    <location>
        <begin position="14"/>
        <end position="74"/>
    </location>
</feature>
<dbReference type="EMBL" id="BARV01009014">
    <property type="protein sequence ID" value="GAI11138.1"/>
    <property type="molecule type" value="Genomic_DNA"/>
</dbReference>
<evidence type="ECO:0000259" key="1">
    <source>
        <dbReference type="Pfam" id="PF01642"/>
    </source>
</evidence>
<feature type="non-terminal residue" evidence="2">
    <location>
        <position position="1"/>
    </location>
</feature>
<dbReference type="GO" id="GO:0031419">
    <property type="term" value="F:cobalamin binding"/>
    <property type="evidence" value="ECO:0007669"/>
    <property type="project" value="InterPro"/>
</dbReference>
<accession>X1KWQ4</accession>
<dbReference type="SUPFAM" id="SSF51703">
    <property type="entry name" value="Cobalamin (vitamin B12)-dependent enzymes"/>
    <property type="match status" value="1"/>
</dbReference>
<dbReference type="InterPro" id="IPR016176">
    <property type="entry name" value="Cbl-dep_enz_cat"/>
</dbReference>
<gene>
    <name evidence="2" type="ORF">S06H3_17932</name>
</gene>
<dbReference type="InterPro" id="IPR006099">
    <property type="entry name" value="MeMalonylCoA_mutase_a/b_cat"/>
</dbReference>
<dbReference type="AlphaFoldDB" id="X1KWQ4"/>
<name>X1KWQ4_9ZZZZ</name>
<dbReference type="GO" id="GO:0016866">
    <property type="term" value="F:intramolecular transferase activity"/>
    <property type="evidence" value="ECO:0007669"/>
    <property type="project" value="InterPro"/>
</dbReference>
<evidence type="ECO:0000313" key="2">
    <source>
        <dbReference type="EMBL" id="GAI11138.1"/>
    </source>
</evidence>
<protein>
    <recommendedName>
        <fullName evidence="1">Methylmalonyl-CoA mutase alpha/beta chain catalytic domain-containing protein</fullName>
    </recommendedName>
</protein>
<sequence>TLLRGVAEEKFEPAVQQIQRTKELRRTRDNSKVKETLQEIYEKSRKERENLTYPVMRALESDATMGEINGAIRLAYNCSYDPFEMIEPPFSISG</sequence>
<comment type="caution">
    <text evidence="2">The sequence shown here is derived from an EMBL/GenBank/DDBJ whole genome shotgun (WGS) entry which is preliminary data.</text>
</comment>